<gene>
    <name evidence="1" type="ORF">RCOM_1361930</name>
</gene>
<accession>B9SUR3</accession>
<evidence type="ECO:0000313" key="2">
    <source>
        <dbReference type="Proteomes" id="UP000008311"/>
    </source>
</evidence>
<keyword evidence="2" id="KW-1185">Reference proteome</keyword>
<sequence>MFSFDVEPPSEMTNDVDQARERLLEFENVSFSLFIKGRNKPSYWLALQLANGSLPFCLAFGPS</sequence>
<dbReference type="Proteomes" id="UP000008311">
    <property type="component" value="Unassembled WGS sequence"/>
</dbReference>
<name>B9SUR3_RICCO</name>
<dbReference type="InParanoid" id="B9SUR3"/>
<dbReference type="AlphaFoldDB" id="B9SUR3"/>
<organism evidence="1 2">
    <name type="scientific">Ricinus communis</name>
    <name type="common">Castor bean</name>
    <dbReference type="NCBI Taxonomy" id="3988"/>
    <lineage>
        <taxon>Eukaryota</taxon>
        <taxon>Viridiplantae</taxon>
        <taxon>Streptophyta</taxon>
        <taxon>Embryophyta</taxon>
        <taxon>Tracheophyta</taxon>
        <taxon>Spermatophyta</taxon>
        <taxon>Magnoliopsida</taxon>
        <taxon>eudicotyledons</taxon>
        <taxon>Gunneridae</taxon>
        <taxon>Pentapetalae</taxon>
        <taxon>rosids</taxon>
        <taxon>fabids</taxon>
        <taxon>Malpighiales</taxon>
        <taxon>Euphorbiaceae</taxon>
        <taxon>Acalyphoideae</taxon>
        <taxon>Acalypheae</taxon>
        <taxon>Ricinus</taxon>
    </lineage>
</organism>
<evidence type="ECO:0000313" key="1">
    <source>
        <dbReference type="EMBL" id="EEF32639.1"/>
    </source>
</evidence>
<dbReference type="EMBL" id="EQ974152">
    <property type="protein sequence ID" value="EEF32639.1"/>
    <property type="molecule type" value="Genomic_DNA"/>
</dbReference>
<proteinExistence type="predicted"/>
<reference evidence="2" key="1">
    <citation type="journal article" date="2010" name="Nat. Biotechnol.">
        <title>Draft genome sequence of the oilseed species Ricinus communis.</title>
        <authorList>
            <person name="Chan A.P."/>
            <person name="Crabtree J."/>
            <person name="Zhao Q."/>
            <person name="Lorenzi H."/>
            <person name="Orvis J."/>
            <person name="Puiu D."/>
            <person name="Melake-Berhan A."/>
            <person name="Jones K.M."/>
            <person name="Redman J."/>
            <person name="Chen G."/>
            <person name="Cahoon E.B."/>
            <person name="Gedil M."/>
            <person name="Stanke M."/>
            <person name="Haas B.J."/>
            <person name="Wortman J.R."/>
            <person name="Fraser-Liggett C.M."/>
            <person name="Ravel J."/>
            <person name="Rabinowicz P.D."/>
        </authorList>
    </citation>
    <scope>NUCLEOTIDE SEQUENCE [LARGE SCALE GENOMIC DNA]</scope>
    <source>
        <strain evidence="2">cv. Hale</strain>
    </source>
</reference>
<protein>
    <submittedName>
        <fullName evidence="1">Uncharacterized protein</fullName>
    </submittedName>
</protein>